<dbReference type="AlphaFoldDB" id="A0A9J6ZED2"/>
<dbReference type="KEGG" id="plig:NAG76_22300"/>
<dbReference type="Proteomes" id="UP001056756">
    <property type="component" value="Chromosome"/>
</dbReference>
<reference evidence="1" key="1">
    <citation type="submission" date="2022-05" db="EMBL/GenBank/DDBJ databases">
        <title>Novel bacterial taxa in a minimal lignocellulolytic consortium and its capacity to transform plastics disclosed by genome-resolved metagenomics.</title>
        <authorList>
            <person name="Rodriguez C.A.D."/>
            <person name="Diaz-Garcia L."/>
            <person name="Herrera K."/>
            <person name="Tarazona N.A."/>
            <person name="Sproer C."/>
            <person name="Overmann J."/>
            <person name="Jimenez D.J."/>
        </authorList>
    </citation>
    <scope>NUCLEOTIDE SEQUENCE</scope>
    <source>
        <strain evidence="1">MAG5</strain>
    </source>
</reference>
<name>A0A9J6ZED2_9BACL</name>
<gene>
    <name evidence="1" type="ORF">NAG76_22300</name>
</gene>
<sequence>MSEQTVKLNDLPSGQMINHNGEVIYKHQAEKLVAEGLAMHLYTVSDEWVGKMLESMHDESMNGATGSDVYTAPDPNCKRILF</sequence>
<accession>A0A9J6ZED2</accession>
<organism evidence="1 2">
    <name type="scientific">Candidatus Pristimantibacillus lignocellulolyticus</name>
    <dbReference type="NCBI Taxonomy" id="2994561"/>
    <lineage>
        <taxon>Bacteria</taxon>
        <taxon>Bacillati</taxon>
        <taxon>Bacillota</taxon>
        <taxon>Bacilli</taxon>
        <taxon>Bacillales</taxon>
        <taxon>Paenibacillaceae</taxon>
        <taxon>Candidatus Pristimantibacillus</taxon>
    </lineage>
</organism>
<dbReference type="EMBL" id="CP097899">
    <property type="protein sequence ID" value="URN94514.1"/>
    <property type="molecule type" value="Genomic_DNA"/>
</dbReference>
<evidence type="ECO:0000313" key="2">
    <source>
        <dbReference type="Proteomes" id="UP001056756"/>
    </source>
</evidence>
<protein>
    <submittedName>
        <fullName evidence="1">Uncharacterized protein</fullName>
    </submittedName>
</protein>
<proteinExistence type="predicted"/>
<evidence type="ECO:0000313" key="1">
    <source>
        <dbReference type="EMBL" id="URN94514.1"/>
    </source>
</evidence>